<evidence type="ECO:0000259" key="2">
    <source>
        <dbReference type="Pfam" id="PF03544"/>
    </source>
</evidence>
<protein>
    <recommendedName>
        <fullName evidence="2">TonB C-terminal domain-containing protein</fullName>
    </recommendedName>
</protein>
<dbReference type="Gene3D" id="3.30.1150.10">
    <property type="match status" value="1"/>
</dbReference>
<feature type="compositionally biased region" description="Basic and acidic residues" evidence="1">
    <location>
        <begin position="89"/>
        <end position="103"/>
    </location>
</feature>
<feature type="compositionally biased region" description="Gly residues" evidence="1">
    <location>
        <begin position="154"/>
        <end position="180"/>
    </location>
</feature>
<dbReference type="Pfam" id="PF03544">
    <property type="entry name" value="TonB_C"/>
    <property type="match status" value="1"/>
</dbReference>
<evidence type="ECO:0000256" key="1">
    <source>
        <dbReference type="SAM" id="MobiDB-lite"/>
    </source>
</evidence>
<dbReference type="AlphaFoldDB" id="A0A6J4T4A9"/>
<feature type="region of interest" description="Disordered" evidence="1">
    <location>
        <begin position="57"/>
        <end position="123"/>
    </location>
</feature>
<proteinExistence type="predicted"/>
<accession>A0A6J4T4A9</accession>
<dbReference type="SUPFAM" id="SSF74653">
    <property type="entry name" value="TolA/TonB C-terminal domain"/>
    <property type="match status" value="1"/>
</dbReference>
<name>A0A6J4T4A9_9SPHN</name>
<feature type="compositionally biased region" description="Pro residues" evidence="1">
    <location>
        <begin position="73"/>
        <end position="88"/>
    </location>
</feature>
<dbReference type="GO" id="GO:0055085">
    <property type="term" value="P:transmembrane transport"/>
    <property type="evidence" value="ECO:0007669"/>
    <property type="project" value="InterPro"/>
</dbReference>
<dbReference type="InterPro" id="IPR037682">
    <property type="entry name" value="TonB_C"/>
</dbReference>
<evidence type="ECO:0000313" key="3">
    <source>
        <dbReference type="EMBL" id="CAA9512770.1"/>
    </source>
</evidence>
<feature type="domain" description="TonB C-terminal" evidence="2">
    <location>
        <begin position="199"/>
        <end position="268"/>
    </location>
</feature>
<sequence>MDLGWTLVGSRVTITGVVPAMQRSVLSPRDRTGAALAVLLVHGALALLLLNASGQVGEPPRGEPPIETFDVIEPPPPEPLQPPPPPEPARADETAEAQRKEEGAAAPPNIRSEATPVVLPEPAVTLPQARKVVASETPARGTDATQGAAPVPGPGTGAGGSGTGTGSGGSGAGTGGGGTGQAPRRPSVIQSTTLTGRDYPRAVLRAWPRGGRTFVAVRVQLDGRATDCKVNRSSGNEVVDQWTCRLVEQQVRFRPATDERGQPYVSWYGYVQAPVNF</sequence>
<feature type="region of interest" description="Disordered" evidence="1">
    <location>
        <begin position="136"/>
        <end position="195"/>
    </location>
</feature>
<organism evidence="3">
    <name type="scientific">uncultured Sphingomonas sp</name>
    <dbReference type="NCBI Taxonomy" id="158754"/>
    <lineage>
        <taxon>Bacteria</taxon>
        <taxon>Pseudomonadati</taxon>
        <taxon>Pseudomonadota</taxon>
        <taxon>Alphaproteobacteria</taxon>
        <taxon>Sphingomonadales</taxon>
        <taxon>Sphingomonadaceae</taxon>
        <taxon>Sphingomonas</taxon>
        <taxon>environmental samples</taxon>
    </lineage>
</organism>
<dbReference type="EMBL" id="CADCWA010000067">
    <property type="protein sequence ID" value="CAA9512770.1"/>
    <property type="molecule type" value="Genomic_DNA"/>
</dbReference>
<reference evidence="3" key="1">
    <citation type="submission" date="2020-02" db="EMBL/GenBank/DDBJ databases">
        <authorList>
            <person name="Meier V. D."/>
        </authorList>
    </citation>
    <scope>NUCLEOTIDE SEQUENCE</scope>
    <source>
        <strain evidence="3">AVDCRST_MAG31</strain>
    </source>
</reference>
<gene>
    <name evidence="3" type="ORF">AVDCRST_MAG31-1092</name>
</gene>